<feature type="region of interest" description="Disordered" evidence="9">
    <location>
        <begin position="74"/>
        <end position="96"/>
    </location>
</feature>
<name>A0A1Y1I795_KLENI</name>
<dbReference type="Proteomes" id="UP000054558">
    <property type="component" value="Unassembled WGS sequence"/>
</dbReference>
<keyword evidence="11" id="KW-1185">Reference proteome</keyword>
<comment type="subcellular location">
    <subcellularLocation>
        <location evidence="2">Mitochondrion inner membrane</location>
        <topology evidence="2">Single-pass membrane protein</topology>
    </subcellularLocation>
</comment>
<dbReference type="GO" id="GO:0005739">
    <property type="term" value="C:mitochondrion"/>
    <property type="evidence" value="ECO:0000318"/>
    <property type="project" value="GO_Central"/>
</dbReference>
<evidence type="ECO:0000256" key="5">
    <source>
        <dbReference type="ARBA" id="ARBA00022792"/>
    </source>
</evidence>
<evidence type="ECO:0000313" key="10">
    <source>
        <dbReference type="EMBL" id="GAQ85802.1"/>
    </source>
</evidence>
<comment type="function">
    <text evidence="1">Component of the MICOS complex, a large protein complex of the mitochondrial inner membrane that plays crucial roles in the maintenance of crista junctions, inner membrane architecture, and formation of contact sites to the outer membrane.</text>
</comment>
<evidence type="ECO:0000256" key="2">
    <source>
        <dbReference type="ARBA" id="ARBA00004434"/>
    </source>
</evidence>
<gene>
    <name evidence="10" type="ORF">KFL_002550090</name>
</gene>
<proteinExistence type="inferred from homology"/>
<sequence>MSDAKQRPPELLVDERWDKAVDLTLRRFVYSGAAGSLAALLLFRSPSTRLATVAFSAGAGLGSAYSDAARLFEGKPSMSSSRPAVESQPVPSKEEA</sequence>
<dbReference type="STRING" id="105231.A0A1Y1I795"/>
<keyword evidence="5" id="KW-0999">Mitochondrion inner membrane</keyword>
<accession>A0A1Y1I795</accession>
<reference evidence="10 11" key="1">
    <citation type="journal article" date="2014" name="Nat. Commun.">
        <title>Klebsormidium flaccidum genome reveals primary factors for plant terrestrial adaptation.</title>
        <authorList>
            <person name="Hori K."/>
            <person name="Maruyama F."/>
            <person name="Fujisawa T."/>
            <person name="Togashi T."/>
            <person name="Yamamoto N."/>
            <person name="Seo M."/>
            <person name="Sato S."/>
            <person name="Yamada T."/>
            <person name="Mori H."/>
            <person name="Tajima N."/>
            <person name="Moriyama T."/>
            <person name="Ikeuchi M."/>
            <person name="Watanabe M."/>
            <person name="Wada H."/>
            <person name="Kobayashi K."/>
            <person name="Saito M."/>
            <person name="Masuda T."/>
            <person name="Sasaki-Sekimoto Y."/>
            <person name="Mashiguchi K."/>
            <person name="Awai K."/>
            <person name="Shimojima M."/>
            <person name="Masuda S."/>
            <person name="Iwai M."/>
            <person name="Nobusawa T."/>
            <person name="Narise T."/>
            <person name="Kondo S."/>
            <person name="Saito H."/>
            <person name="Sato R."/>
            <person name="Murakawa M."/>
            <person name="Ihara Y."/>
            <person name="Oshima-Yamada Y."/>
            <person name="Ohtaka K."/>
            <person name="Satoh M."/>
            <person name="Sonobe K."/>
            <person name="Ishii M."/>
            <person name="Ohtani R."/>
            <person name="Kanamori-Sato M."/>
            <person name="Honoki R."/>
            <person name="Miyazaki D."/>
            <person name="Mochizuki H."/>
            <person name="Umetsu J."/>
            <person name="Higashi K."/>
            <person name="Shibata D."/>
            <person name="Kamiya Y."/>
            <person name="Sato N."/>
            <person name="Nakamura Y."/>
            <person name="Tabata S."/>
            <person name="Ida S."/>
            <person name="Kurokawa K."/>
            <person name="Ohta H."/>
        </authorList>
    </citation>
    <scope>NUCLEOTIDE SEQUENCE [LARGE SCALE GENOMIC DNA]</scope>
    <source>
        <strain evidence="10 11">NIES-2285</strain>
    </source>
</reference>
<evidence type="ECO:0000256" key="6">
    <source>
        <dbReference type="ARBA" id="ARBA00022989"/>
    </source>
</evidence>
<protein>
    <submittedName>
        <fullName evidence="10">Uncharacterized protein</fullName>
    </submittedName>
</protein>
<evidence type="ECO:0000313" key="11">
    <source>
        <dbReference type="Proteomes" id="UP000054558"/>
    </source>
</evidence>
<dbReference type="AlphaFoldDB" id="A0A1Y1I795"/>
<evidence type="ECO:0000256" key="3">
    <source>
        <dbReference type="ARBA" id="ARBA00006792"/>
    </source>
</evidence>
<evidence type="ECO:0000256" key="1">
    <source>
        <dbReference type="ARBA" id="ARBA00002689"/>
    </source>
</evidence>
<organism evidence="10 11">
    <name type="scientific">Klebsormidium nitens</name>
    <name type="common">Green alga</name>
    <name type="synonym">Ulothrix nitens</name>
    <dbReference type="NCBI Taxonomy" id="105231"/>
    <lineage>
        <taxon>Eukaryota</taxon>
        <taxon>Viridiplantae</taxon>
        <taxon>Streptophyta</taxon>
        <taxon>Klebsormidiophyceae</taxon>
        <taxon>Klebsormidiales</taxon>
        <taxon>Klebsormidiaceae</taxon>
        <taxon>Klebsormidium</taxon>
    </lineage>
</organism>
<dbReference type="PANTHER" id="PTHR21304">
    <property type="entry name" value="MICOS COMPLEX SUBUNIT MIC10"/>
    <property type="match status" value="1"/>
</dbReference>
<dbReference type="InterPro" id="IPR007512">
    <property type="entry name" value="Mic10"/>
</dbReference>
<keyword evidence="6" id="KW-1133">Transmembrane helix</keyword>
<dbReference type="OMA" id="AYSECSQ"/>
<keyword evidence="4" id="KW-0812">Transmembrane</keyword>
<comment type="similarity">
    <text evidence="3">Belongs to the MICOS complex subunit Mic10 family.</text>
</comment>
<dbReference type="OrthoDB" id="1916310at2759"/>
<dbReference type="PANTHER" id="PTHR21304:SF0">
    <property type="entry name" value="MICOS COMPLEX SUBUNIT MIC10"/>
    <property type="match status" value="1"/>
</dbReference>
<evidence type="ECO:0000256" key="4">
    <source>
        <dbReference type="ARBA" id="ARBA00022692"/>
    </source>
</evidence>
<dbReference type="GO" id="GO:0061617">
    <property type="term" value="C:MICOS complex"/>
    <property type="evidence" value="ECO:0007669"/>
    <property type="project" value="InterPro"/>
</dbReference>
<evidence type="ECO:0000256" key="8">
    <source>
        <dbReference type="ARBA" id="ARBA00023136"/>
    </source>
</evidence>
<evidence type="ECO:0000256" key="7">
    <source>
        <dbReference type="ARBA" id="ARBA00023128"/>
    </source>
</evidence>
<dbReference type="Pfam" id="PF04418">
    <property type="entry name" value="DUF543"/>
    <property type="match status" value="1"/>
</dbReference>
<keyword evidence="7" id="KW-0496">Mitochondrion</keyword>
<dbReference type="EMBL" id="DF237204">
    <property type="protein sequence ID" value="GAQ85802.1"/>
    <property type="molecule type" value="Genomic_DNA"/>
</dbReference>
<evidence type="ECO:0000256" key="9">
    <source>
        <dbReference type="SAM" id="MobiDB-lite"/>
    </source>
</evidence>
<keyword evidence="8" id="KW-0472">Membrane</keyword>